<dbReference type="AlphaFoldDB" id="A0A409XB67"/>
<dbReference type="InParanoid" id="A0A409XB67"/>
<keyword evidence="2" id="KW-1185">Reference proteome</keyword>
<name>A0A409XB67_PSICY</name>
<proteinExistence type="predicted"/>
<protein>
    <submittedName>
        <fullName evidence="1">Uncharacterized protein</fullName>
    </submittedName>
</protein>
<dbReference type="PANTHER" id="PTHR14187">
    <property type="entry name" value="ALPHA KINASE/ELONGATION FACTOR 2 KINASE"/>
    <property type="match status" value="1"/>
</dbReference>
<dbReference type="EMBL" id="NHYD01002173">
    <property type="protein sequence ID" value="PPQ88033.1"/>
    <property type="molecule type" value="Genomic_DNA"/>
</dbReference>
<accession>A0A409XB67</accession>
<dbReference type="SUPFAM" id="SSF53067">
    <property type="entry name" value="Actin-like ATPase domain"/>
    <property type="match status" value="2"/>
</dbReference>
<evidence type="ECO:0000313" key="2">
    <source>
        <dbReference type="Proteomes" id="UP000283269"/>
    </source>
</evidence>
<sequence>MSHRGHINRTDTRIPVILLDPSLCRVIFCSNLPFHVRSIHDALKRSFPAEDHVGGNSKIPTIIHYDKHGEVRAVGAEAKREGIEADAEDKEWTKAEWQVLFVLPKDCAYPSSALIASHAIPPLPKGKTVIEVFARFLRYLHQCARTYIEETLNGADMWKNLDSRTDFVLTHPNGWEGTQRSRMRRAAVKAGLIPNSPAGQQRLSFVTEGEASLHFCIQEGLTTHVIEQGKGIFIVDAGGGTVDITAYKQTSQDHNRHFQGSVFVTSNARNYLEDLLESSRFMDDIANITECFDKGTKLRFDNDDDAQYIKLGRCADKDPLLNIRSGQLKLLGSDVASFFEPSIQCIVESIEKQRADSKTQIASVFLVDGFAASDWLFANLKARLSDDTLDICRPNRHVNKAVADGAVSFYLDH</sequence>
<dbReference type="Gene3D" id="3.30.420.40">
    <property type="match status" value="1"/>
</dbReference>
<reference evidence="1 2" key="1">
    <citation type="journal article" date="2018" name="Evol. Lett.">
        <title>Horizontal gene cluster transfer increased hallucinogenic mushroom diversity.</title>
        <authorList>
            <person name="Reynolds H.T."/>
            <person name="Vijayakumar V."/>
            <person name="Gluck-Thaler E."/>
            <person name="Korotkin H.B."/>
            <person name="Matheny P.B."/>
            <person name="Slot J.C."/>
        </authorList>
    </citation>
    <scope>NUCLEOTIDE SEQUENCE [LARGE SCALE GENOMIC DNA]</scope>
    <source>
        <strain evidence="1 2">2631</strain>
    </source>
</reference>
<dbReference type="InterPro" id="IPR043129">
    <property type="entry name" value="ATPase_NBD"/>
</dbReference>
<dbReference type="STRING" id="93625.A0A409XB67"/>
<dbReference type="OrthoDB" id="2963168at2759"/>
<dbReference type="PANTHER" id="PTHR14187:SF5">
    <property type="entry name" value="HEAT SHOCK 70 KDA PROTEIN 12A"/>
    <property type="match status" value="1"/>
</dbReference>
<dbReference type="Proteomes" id="UP000283269">
    <property type="component" value="Unassembled WGS sequence"/>
</dbReference>
<gene>
    <name evidence="1" type="ORF">CVT25_000856</name>
</gene>
<feature type="non-terminal residue" evidence="1">
    <location>
        <position position="413"/>
    </location>
</feature>
<organism evidence="1 2">
    <name type="scientific">Psilocybe cyanescens</name>
    <dbReference type="NCBI Taxonomy" id="93625"/>
    <lineage>
        <taxon>Eukaryota</taxon>
        <taxon>Fungi</taxon>
        <taxon>Dikarya</taxon>
        <taxon>Basidiomycota</taxon>
        <taxon>Agaricomycotina</taxon>
        <taxon>Agaricomycetes</taxon>
        <taxon>Agaricomycetidae</taxon>
        <taxon>Agaricales</taxon>
        <taxon>Agaricineae</taxon>
        <taxon>Strophariaceae</taxon>
        <taxon>Psilocybe</taxon>
    </lineage>
</organism>
<comment type="caution">
    <text evidence="1">The sequence shown here is derived from an EMBL/GenBank/DDBJ whole genome shotgun (WGS) entry which is preliminary data.</text>
</comment>
<dbReference type="CDD" id="cd10170">
    <property type="entry name" value="ASKHA_NBD_HSP70"/>
    <property type="match status" value="1"/>
</dbReference>
<evidence type="ECO:0000313" key="1">
    <source>
        <dbReference type="EMBL" id="PPQ88033.1"/>
    </source>
</evidence>